<dbReference type="OrthoDB" id="2804633at2759"/>
<keyword evidence="1" id="KW-0472">Membrane</keyword>
<organism evidence="2 3">
    <name type="scientific">Steccherinum ochraceum</name>
    <dbReference type="NCBI Taxonomy" id="92696"/>
    <lineage>
        <taxon>Eukaryota</taxon>
        <taxon>Fungi</taxon>
        <taxon>Dikarya</taxon>
        <taxon>Basidiomycota</taxon>
        <taxon>Agaricomycotina</taxon>
        <taxon>Agaricomycetes</taxon>
        <taxon>Polyporales</taxon>
        <taxon>Steccherinaceae</taxon>
        <taxon>Steccherinum</taxon>
    </lineage>
</organism>
<comment type="caution">
    <text evidence="2">The sequence shown here is derived from an EMBL/GenBank/DDBJ whole genome shotgun (WGS) entry which is preliminary data.</text>
</comment>
<name>A0A4R0RK80_9APHY</name>
<keyword evidence="1" id="KW-0812">Transmembrane</keyword>
<evidence type="ECO:0000256" key="1">
    <source>
        <dbReference type="SAM" id="Phobius"/>
    </source>
</evidence>
<reference evidence="2 3" key="1">
    <citation type="submission" date="2018-11" db="EMBL/GenBank/DDBJ databases">
        <title>Genome assembly of Steccherinum ochraceum LE-BIN_3174, the white-rot fungus of the Steccherinaceae family (The Residual Polyporoid clade, Polyporales, Basidiomycota).</title>
        <authorList>
            <person name="Fedorova T.V."/>
            <person name="Glazunova O.A."/>
            <person name="Landesman E.O."/>
            <person name="Moiseenko K.V."/>
            <person name="Psurtseva N.V."/>
            <person name="Savinova O.S."/>
            <person name="Shakhova N.V."/>
            <person name="Tyazhelova T.V."/>
            <person name="Vasina D.V."/>
        </authorList>
    </citation>
    <scope>NUCLEOTIDE SEQUENCE [LARGE SCALE GENOMIC DNA]</scope>
    <source>
        <strain evidence="2 3">LE-BIN_3174</strain>
    </source>
</reference>
<evidence type="ECO:0000313" key="2">
    <source>
        <dbReference type="EMBL" id="TCD64198.1"/>
    </source>
</evidence>
<dbReference type="EMBL" id="RWJN01000250">
    <property type="protein sequence ID" value="TCD64198.1"/>
    <property type="molecule type" value="Genomic_DNA"/>
</dbReference>
<evidence type="ECO:0000313" key="3">
    <source>
        <dbReference type="Proteomes" id="UP000292702"/>
    </source>
</evidence>
<feature type="transmembrane region" description="Helical" evidence="1">
    <location>
        <begin position="193"/>
        <end position="211"/>
    </location>
</feature>
<keyword evidence="3" id="KW-1185">Reference proteome</keyword>
<protein>
    <submittedName>
        <fullName evidence="2">Uncharacterized protein</fullName>
    </submittedName>
</protein>
<dbReference type="Proteomes" id="UP000292702">
    <property type="component" value="Unassembled WGS sequence"/>
</dbReference>
<feature type="transmembrane region" description="Helical" evidence="1">
    <location>
        <begin position="159"/>
        <end position="181"/>
    </location>
</feature>
<sequence length="335" mass="35743">MGPSFVWGRNPRFTCVTSLGVGASICKGEIISADIFLSLGFLGTAAFSALRIWAIWGHAVMPTLTVLLVAATVPIVNILRNPFLNRMESVRCPAGSLWVKIDAQLLDRYDVLISTVAFAARSAAILSDGVVLALTWMKTADIWRTSLKIKGLKPSLTMLLLRDGTVYFGMLFIMNVVVPILDSVQNESNGSSSFLFVVNAVCANLVARFILDLRSVFSKGTVHAVSSIRFAGNMGAPLGIDNSTWISCASEDVTDGSQELYVEAAIPFRAGLELEVEEISLQGGPIDVVAPDTCPVAGISTIGSFEQATRAITGIRDGGVDCSNIQVVGHRGNMV</sequence>
<gene>
    <name evidence="2" type="ORF">EIP91_004431</name>
</gene>
<accession>A0A4R0RK80</accession>
<feature type="transmembrane region" description="Helical" evidence="1">
    <location>
        <begin position="60"/>
        <end position="79"/>
    </location>
</feature>
<feature type="transmembrane region" description="Helical" evidence="1">
    <location>
        <begin position="35"/>
        <end position="54"/>
    </location>
</feature>
<keyword evidence="1" id="KW-1133">Transmembrane helix</keyword>
<dbReference type="AlphaFoldDB" id="A0A4R0RK80"/>
<proteinExistence type="predicted"/>